<evidence type="ECO:0000256" key="9">
    <source>
        <dbReference type="SAM" id="Phobius"/>
    </source>
</evidence>
<sequence length="214" mass="23965">MSPTPQEAPIDSEVSPSAGIPELDRLPIHKPKKDKGKKASKGVETLFRTTMSNHMKLSEMADRKANLMISINAIIISITISTYARKFDAPANLLIPSLLLLAVCLVTIIVSLLATNPTISPLKKRGNVETDRPIDLLFFGYYSQLSRSEYRQKLRTLLGNDDDLYNSLIDNIYAQGQVLSRKYRLLKFAYQFFMIGFSIVVISAVIALITTYYS</sequence>
<evidence type="ECO:0000259" key="10">
    <source>
        <dbReference type="Pfam" id="PF18967"/>
    </source>
</evidence>
<dbReference type="AlphaFoldDB" id="A0A7G5GST1"/>
<keyword evidence="2" id="KW-1003">Cell membrane</keyword>
<keyword evidence="4" id="KW-0547">Nucleotide-binding</keyword>
<evidence type="ECO:0000256" key="3">
    <source>
        <dbReference type="ARBA" id="ARBA00022692"/>
    </source>
</evidence>
<gene>
    <name evidence="11" type="ORF">H3H32_28910</name>
</gene>
<dbReference type="Proteomes" id="UP000515369">
    <property type="component" value="Chromosome"/>
</dbReference>
<name>A0A7G5GST1_9BACT</name>
<evidence type="ECO:0000256" key="5">
    <source>
        <dbReference type="ARBA" id="ARBA00022989"/>
    </source>
</evidence>
<proteinExistence type="predicted"/>
<feature type="transmembrane region" description="Helical" evidence="9">
    <location>
        <begin position="65"/>
        <end position="83"/>
    </location>
</feature>
<protein>
    <submittedName>
        <fullName evidence="11">Metal-dependent phosphohydrolase</fullName>
    </submittedName>
</protein>
<keyword evidence="6" id="KW-0051">Antiviral defense</keyword>
<dbReference type="GO" id="GO:0005886">
    <property type="term" value="C:plasma membrane"/>
    <property type="evidence" value="ECO:0007669"/>
    <property type="project" value="UniProtKB-SubCell"/>
</dbReference>
<feature type="region of interest" description="Disordered" evidence="8">
    <location>
        <begin position="1"/>
        <end position="42"/>
    </location>
</feature>
<keyword evidence="12" id="KW-1185">Reference proteome</keyword>
<feature type="domain" description="Pycsar effector protein" evidence="10">
    <location>
        <begin position="46"/>
        <end position="208"/>
    </location>
</feature>
<dbReference type="Pfam" id="PF18967">
    <property type="entry name" value="PycTM"/>
    <property type="match status" value="1"/>
</dbReference>
<evidence type="ECO:0000256" key="8">
    <source>
        <dbReference type="SAM" id="MobiDB-lite"/>
    </source>
</evidence>
<accession>A0A7G5GST1</accession>
<comment type="subcellular location">
    <subcellularLocation>
        <location evidence="1">Cell membrane</location>
    </subcellularLocation>
</comment>
<evidence type="ECO:0000256" key="1">
    <source>
        <dbReference type="ARBA" id="ARBA00004236"/>
    </source>
</evidence>
<reference evidence="11 12" key="1">
    <citation type="submission" date="2020-07" db="EMBL/GenBank/DDBJ databases">
        <title>Spirosoma foliorum sp. nov., isolated from the leaves on the Nejang mountain Korea, Republic of.</title>
        <authorList>
            <person name="Ho H."/>
            <person name="Lee Y.-J."/>
            <person name="Nurcahyanto D.-A."/>
            <person name="Kim S.-G."/>
        </authorList>
    </citation>
    <scope>NUCLEOTIDE SEQUENCE [LARGE SCALE GENOMIC DNA]</scope>
    <source>
        <strain evidence="11 12">PL0136</strain>
    </source>
</reference>
<keyword evidence="3 9" id="KW-0812">Transmembrane</keyword>
<evidence type="ECO:0000256" key="6">
    <source>
        <dbReference type="ARBA" id="ARBA00023118"/>
    </source>
</evidence>
<keyword evidence="5 9" id="KW-1133">Transmembrane helix</keyword>
<feature type="transmembrane region" description="Helical" evidence="9">
    <location>
        <begin position="188"/>
        <end position="213"/>
    </location>
</feature>
<dbReference type="RefSeq" id="WP_182459199.1">
    <property type="nucleotide sequence ID" value="NZ_CP059732.1"/>
</dbReference>
<evidence type="ECO:0000313" key="12">
    <source>
        <dbReference type="Proteomes" id="UP000515369"/>
    </source>
</evidence>
<evidence type="ECO:0000256" key="4">
    <source>
        <dbReference type="ARBA" id="ARBA00022741"/>
    </source>
</evidence>
<dbReference type="GO" id="GO:0051607">
    <property type="term" value="P:defense response to virus"/>
    <property type="evidence" value="ECO:0007669"/>
    <property type="project" value="UniProtKB-KW"/>
</dbReference>
<dbReference type="InterPro" id="IPR043760">
    <property type="entry name" value="PycTM_dom"/>
</dbReference>
<keyword evidence="7 9" id="KW-0472">Membrane</keyword>
<feature type="transmembrane region" description="Helical" evidence="9">
    <location>
        <begin position="95"/>
        <end position="115"/>
    </location>
</feature>
<evidence type="ECO:0000256" key="7">
    <source>
        <dbReference type="ARBA" id="ARBA00023136"/>
    </source>
</evidence>
<evidence type="ECO:0000256" key="2">
    <source>
        <dbReference type="ARBA" id="ARBA00022475"/>
    </source>
</evidence>
<dbReference type="GO" id="GO:0016787">
    <property type="term" value="F:hydrolase activity"/>
    <property type="evidence" value="ECO:0007669"/>
    <property type="project" value="UniProtKB-KW"/>
</dbReference>
<keyword evidence="11" id="KW-0378">Hydrolase</keyword>
<organism evidence="11 12">
    <name type="scientific">Spirosoma foliorum</name>
    <dbReference type="NCBI Taxonomy" id="2710596"/>
    <lineage>
        <taxon>Bacteria</taxon>
        <taxon>Pseudomonadati</taxon>
        <taxon>Bacteroidota</taxon>
        <taxon>Cytophagia</taxon>
        <taxon>Cytophagales</taxon>
        <taxon>Cytophagaceae</taxon>
        <taxon>Spirosoma</taxon>
    </lineage>
</organism>
<evidence type="ECO:0000313" key="11">
    <source>
        <dbReference type="EMBL" id="QMW01923.1"/>
    </source>
</evidence>
<dbReference type="EMBL" id="CP059732">
    <property type="protein sequence ID" value="QMW01923.1"/>
    <property type="molecule type" value="Genomic_DNA"/>
</dbReference>
<dbReference type="KEGG" id="sfol:H3H32_28910"/>
<feature type="compositionally biased region" description="Basic residues" evidence="8">
    <location>
        <begin position="28"/>
        <end position="40"/>
    </location>
</feature>
<dbReference type="GO" id="GO:0000166">
    <property type="term" value="F:nucleotide binding"/>
    <property type="evidence" value="ECO:0007669"/>
    <property type="project" value="UniProtKB-KW"/>
</dbReference>